<evidence type="ECO:0000313" key="16">
    <source>
        <dbReference type="Proteomes" id="UP000325577"/>
    </source>
</evidence>
<evidence type="ECO:0000256" key="1">
    <source>
        <dbReference type="ARBA" id="ARBA00012552"/>
    </source>
</evidence>
<keyword evidence="7" id="KW-0694">RNA-binding</keyword>
<evidence type="ECO:0000256" key="3">
    <source>
        <dbReference type="ARBA" id="ARBA00022741"/>
    </source>
</evidence>
<reference evidence="15 16" key="1">
    <citation type="submission" date="2019-09" db="EMBL/GenBank/DDBJ databases">
        <title>A chromosome-level genome assembly of the Chinese tupelo Nyssa sinensis.</title>
        <authorList>
            <person name="Yang X."/>
            <person name="Kang M."/>
            <person name="Yang Y."/>
            <person name="Xiong H."/>
            <person name="Wang M."/>
            <person name="Zhang Z."/>
            <person name="Wang Z."/>
            <person name="Wu H."/>
            <person name="Ma T."/>
            <person name="Liu J."/>
            <person name="Xi Z."/>
        </authorList>
    </citation>
    <scope>NUCLEOTIDE SEQUENCE [LARGE SCALE GENOMIC DNA]</scope>
    <source>
        <strain evidence="15">J267</strain>
        <tissue evidence="15">Leaf</tissue>
    </source>
</reference>
<dbReference type="InterPro" id="IPR001650">
    <property type="entry name" value="Helicase_C-like"/>
</dbReference>
<evidence type="ECO:0000256" key="7">
    <source>
        <dbReference type="ARBA" id="ARBA00022884"/>
    </source>
</evidence>
<evidence type="ECO:0000259" key="13">
    <source>
        <dbReference type="PROSITE" id="PS51194"/>
    </source>
</evidence>
<dbReference type="GO" id="GO:0003723">
    <property type="term" value="F:RNA binding"/>
    <property type="evidence" value="ECO:0007669"/>
    <property type="project" value="UniProtKB-KW"/>
</dbReference>
<proteinExistence type="predicted"/>
<dbReference type="FunFam" id="3.40.50.300:FF:000849">
    <property type="entry name" value="ATP-dependent RNA helicase DBP5"/>
    <property type="match status" value="1"/>
</dbReference>
<keyword evidence="6" id="KW-0067">ATP-binding</keyword>
<dbReference type="AlphaFoldDB" id="A0A5J5AD45"/>
<dbReference type="CDD" id="cd18787">
    <property type="entry name" value="SF2_C_DEAD"/>
    <property type="match status" value="1"/>
</dbReference>
<dbReference type="Proteomes" id="UP000325577">
    <property type="component" value="Linkage Group LG20"/>
</dbReference>
<dbReference type="GO" id="GO:0003724">
    <property type="term" value="F:RNA helicase activity"/>
    <property type="evidence" value="ECO:0007669"/>
    <property type="project" value="UniProtKB-EC"/>
</dbReference>
<gene>
    <name evidence="15" type="ORF">F0562_033577</name>
</gene>
<keyword evidence="3" id="KW-0547">Nucleotide-binding</keyword>
<dbReference type="GO" id="GO:0016787">
    <property type="term" value="F:hydrolase activity"/>
    <property type="evidence" value="ECO:0007669"/>
    <property type="project" value="UniProtKB-KW"/>
</dbReference>
<dbReference type="Gene3D" id="3.40.50.300">
    <property type="entry name" value="P-loop containing nucleotide triphosphate hydrolases"/>
    <property type="match status" value="2"/>
</dbReference>
<evidence type="ECO:0000256" key="6">
    <source>
        <dbReference type="ARBA" id="ARBA00022840"/>
    </source>
</evidence>
<keyword evidence="8" id="KW-0648">Protein biosynthesis</keyword>
<dbReference type="OrthoDB" id="10265785at2759"/>
<feature type="short sequence motif" description="Q motif" evidence="11">
    <location>
        <begin position="38"/>
        <end position="66"/>
    </location>
</feature>
<keyword evidence="16" id="KW-1185">Reference proteome</keyword>
<evidence type="ECO:0000256" key="2">
    <source>
        <dbReference type="ARBA" id="ARBA00022540"/>
    </source>
</evidence>
<dbReference type="SMART" id="SM00487">
    <property type="entry name" value="DEXDc"/>
    <property type="match status" value="1"/>
</dbReference>
<evidence type="ECO:0000256" key="11">
    <source>
        <dbReference type="PROSITE-ProRule" id="PRU00552"/>
    </source>
</evidence>
<evidence type="ECO:0000256" key="10">
    <source>
        <dbReference type="ARBA" id="ARBA00047984"/>
    </source>
</evidence>
<dbReference type="GO" id="GO:0005524">
    <property type="term" value="F:ATP binding"/>
    <property type="evidence" value="ECO:0007669"/>
    <property type="project" value="UniProtKB-KW"/>
</dbReference>
<feature type="domain" description="DEAD-box RNA helicase Q" evidence="14">
    <location>
        <begin position="38"/>
        <end position="66"/>
    </location>
</feature>
<sequence>MAADVGSGSVVPANRGRRPTVDDEKLVFETTKGVEPIMSFDEMGIKDGLLRGIYQYGFEKPSAIQQRAVLPIIQGRDVIAQAQSGTGKTSMIALTVCQMVDTSSREVQALILSPTRELATQTEKVILAIGDYISIQAHACIGGKSVGEDIRKLEYGVHVVSGTPGRVCDMIKRLTLRTRAIKLLVLDESDEMLSRGFKDQIYDVYRYLPPELQVVLISATLPNEILEITSKFMTDPVRILVKRDELTLEGIKQFFVAVEREEWKFDTLCDLYDTLTITQAVIFCNTKKKVDWLTEKMRSNNFTVSAMHGDMPQKERDAIMAEFRSGTTRVLITTDVWARGLDVQQVSLVINYDLPNNRELYIHRIGRSGRFGRKGVAINFVKSDDIKILRDIEQYYSTQIDEMPMNVADLI</sequence>
<dbReference type="PANTHER" id="PTHR47958">
    <property type="entry name" value="ATP-DEPENDENT RNA HELICASE DBP3"/>
    <property type="match status" value="1"/>
</dbReference>
<feature type="domain" description="Helicase ATP-binding" evidence="12">
    <location>
        <begin position="69"/>
        <end position="239"/>
    </location>
</feature>
<keyword evidence="4" id="KW-0378">Hydrolase</keyword>
<dbReference type="PROSITE" id="PS51194">
    <property type="entry name" value="HELICASE_CTER"/>
    <property type="match status" value="1"/>
</dbReference>
<feature type="domain" description="Helicase C-terminal" evidence="13">
    <location>
        <begin position="250"/>
        <end position="411"/>
    </location>
</feature>
<dbReference type="InterPro" id="IPR014001">
    <property type="entry name" value="Helicase_ATP-bd"/>
</dbReference>
<dbReference type="GO" id="GO:0003743">
    <property type="term" value="F:translation initiation factor activity"/>
    <property type="evidence" value="ECO:0007669"/>
    <property type="project" value="UniProtKB-KW"/>
</dbReference>
<dbReference type="FunFam" id="3.40.50.300:FF:000031">
    <property type="entry name" value="Eukaryotic initiation factor 4A-III"/>
    <property type="match status" value="1"/>
</dbReference>
<dbReference type="InterPro" id="IPR014014">
    <property type="entry name" value="RNA_helicase_DEAD_Q_motif"/>
</dbReference>
<evidence type="ECO:0000256" key="4">
    <source>
        <dbReference type="ARBA" id="ARBA00022801"/>
    </source>
</evidence>
<dbReference type="Pfam" id="PF00271">
    <property type="entry name" value="Helicase_C"/>
    <property type="match status" value="1"/>
</dbReference>
<dbReference type="SUPFAM" id="SSF52540">
    <property type="entry name" value="P-loop containing nucleoside triphosphate hydrolases"/>
    <property type="match status" value="1"/>
</dbReference>
<evidence type="ECO:0000259" key="14">
    <source>
        <dbReference type="PROSITE" id="PS51195"/>
    </source>
</evidence>
<comment type="catalytic activity">
    <reaction evidence="10">
        <text>ATP + H2O = ADP + phosphate + H(+)</text>
        <dbReference type="Rhea" id="RHEA:13065"/>
        <dbReference type="ChEBI" id="CHEBI:15377"/>
        <dbReference type="ChEBI" id="CHEBI:15378"/>
        <dbReference type="ChEBI" id="CHEBI:30616"/>
        <dbReference type="ChEBI" id="CHEBI:43474"/>
        <dbReference type="ChEBI" id="CHEBI:456216"/>
        <dbReference type="EC" id="3.6.4.13"/>
    </reaction>
</comment>
<keyword evidence="5" id="KW-0347">Helicase</keyword>
<dbReference type="SMART" id="SM00490">
    <property type="entry name" value="HELICc"/>
    <property type="match status" value="1"/>
</dbReference>
<evidence type="ECO:0000259" key="12">
    <source>
        <dbReference type="PROSITE" id="PS51192"/>
    </source>
</evidence>
<dbReference type="InterPro" id="IPR027417">
    <property type="entry name" value="P-loop_NTPase"/>
</dbReference>
<protein>
    <recommendedName>
        <fullName evidence="1">RNA helicase</fullName>
        <ecNumber evidence="1">3.6.4.13</ecNumber>
    </recommendedName>
</protein>
<evidence type="ECO:0000256" key="8">
    <source>
        <dbReference type="ARBA" id="ARBA00022917"/>
    </source>
</evidence>
<accession>A0A5J5AD45</accession>
<organism evidence="15 16">
    <name type="scientific">Nyssa sinensis</name>
    <dbReference type="NCBI Taxonomy" id="561372"/>
    <lineage>
        <taxon>Eukaryota</taxon>
        <taxon>Viridiplantae</taxon>
        <taxon>Streptophyta</taxon>
        <taxon>Embryophyta</taxon>
        <taxon>Tracheophyta</taxon>
        <taxon>Spermatophyta</taxon>
        <taxon>Magnoliopsida</taxon>
        <taxon>eudicotyledons</taxon>
        <taxon>Gunneridae</taxon>
        <taxon>Pentapetalae</taxon>
        <taxon>asterids</taxon>
        <taxon>Cornales</taxon>
        <taxon>Nyssaceae</taxon>
        <taxon>Nyssa</taxon>
    </lineage>
</organism>
<evidence type="ECO:0000256" key="9">
    <source>
        <dbReference type="ARBA" id="ARBA00025917"/>
    </source>
</evidence>
<dbReference type="CDD" id="cd18045">
    <property type="entry name" value="DEADc_EIF4AIII_DDX48"/>
    <property type="match status" value="1"/>
</dbReference>
<comment type="subunit">
    <text evidence="9">eIF4F is a multi-subunit complex, the composition of which varies with external and internal environmental conditions. It is composed of at least EIF4A, EIF4E and EIF4G.</text>
</comment>
<dbReference type="EMBL" id="CM018044">
    <property type="protein sequence ID" value="KAA8528935.1"/>
    <property type="molecule type" value="Genomic_DNA"/>
</dbReference>
<evidence type="ECO:0000313" key="15">
    <source>
        <dbReference type="EMBL" id="KAA8528935.1"/>
    </source>
</evidence>
<dbReference type="Pfam" id="PF00270">
    <property type="entry name" value="DEAD"/>
    <property type="match status" value="1"/>
</dbReference>
<dbReference type="InterPro" id="IPR011545">
    <property type="entry name" value="DEAD/DEAH_box_helicase_dom"/>
</dbReference>
<evidence type="ECO:0000256" key="5">
    <source>
        <dbReference type="ARBA" id="ARBA00022806"/>
    </source>
</evidence>
<dbReference type="EC" id="3.6.4.13" evidence="1"/>
<name>A0A5J5AD45_9ASTE</name>
<keyword evidence="2" id="KW-0396">Initiation factor</keyword>
<dbReference type="PROSITE" id="PS51192">
    <property type="entry name" value="HELICASE_ATP_BIND_1"/>
    <property type="match status" value="1"/>
</dbReference>
<dbReference type="PROSITE" id="PS51195">
    <property type="entry name" value="Q_MOTIF"/>
    <property type="match status" value="1"/>
</dbReference>